<dbReference type="EMBL" id="CM046397">
    <property type="protein sequence ID" value="KAI8534715.1"/>
    <property type="molecule type" value="Genomic_DNA"/>
</dbReference>
<keyword evidence="2" id="KW-1185">Reference proteome</keyword>
<organism evidence="1 2">
    <name type="scientific">Rhododendron molle</name>
    <name type="common">Chinese azalea</name>
    <name type="synonym">Azalea mollis</name>
    <dbReference type="NCBI Taxonomy" id="49168"/>
    <lineage>
        <taxon>Eukaryota</taxon>
        <taxon>Viridiplantae</taxon>
        <taxon>Streptophyta</taxon>
        <taxon>Embryophyta</taxon>
        <taxon>Tracheophyta</taxon>
        <taxon>Spermatophyta</taxon>
        <taxon>Magnoliopsida</taxon>
        <taxon>eudicotyledons</taxon>
        <taxon>Gunneridae</taxon>
        <taxon>Pentapetalae</taxon>
        <taxon>asterids</taxon>
        <taxon>Ericales</taxon>
        <taxon>Ericaceae</taxon>
        <taxon>Ericoideae</taxon>
        <taxon>Rhodoreae</taxon>
        <taxon>Rhododendron</taxon>
    </lineage>
</organism>
<proteinExistence type="predicted"/>
<dbReference type="Proteomes" id="UP001062846">
    <property type="component" value="Chromosome 10"/>
</dbReference>
<gene>
    <name evidence="1" type="ORF">RHMOL_Rhmol10G0118100</name>
</gene>
<name>A0ACC0M189_RHOML</name>
<sequence length="203" mass="20734">MADNGVINGSGEVVDQPRDEGASMEPIMVDQTAAGETVGTSAVASGGSAGEPDQQQEIDDGEKGRAREGYPRATVLTGAVGSSVEPGGSVIVAEGPPMVGGSSGDSGSSGAVGNVPRPTGSPPRDPARGKGAVITEEEEPTEVPVEYREQDIAFRPAASAAASTRHVPVTKQDIAEHLPDDRLARLLEENPDVGEIVLKAKEE</sequence>
<protein>
    <submittedName>
        <fullName evidence="1">Uncharacterized protein</fullName>
    </submittedName>
</protein>
<comment type="caution">
    <text evidence="1">The sequence shown here is derived from an EMBL/GenBank/DDBJ whole genome shotgun (WGS) entry which is preliminary data.</text>
</comment>
<accession>A0ACC0M189</accession>
<evidence type="ECO:0000313" key="2">
    <source>
        <dbReference type="Proteomes" id="UP001062846"/>
    </source>
</evidence>
<reference evidence="1" key="1">
    <citation type="submission" date="2022-02" db="EMBL/GenBank/DDBJ databases">
        <title>Plant Genome Project.</title>
        <authorList>
            <person name="Zhang R.-G."/>
        </authorList>
    </citation>
    <scope>NUCLEOTIDE SEQUENCE</scope>
    <source>
        <strain evidence="1">AT1</strain>
    </source>
</reference>
<evidence type="ECO:0000313" key="1">
    <source>
        <dbReference type="EMBL" id="KAI8534715.1"/>
    </source>
</evidence>